<sequence length="119" mass="13261">MEIQLNRLRNLRGLSQEDMAQRLGIKKSRYGTWERGERMMNLAQACQCCDVLGCSLDELAGREAPHLYTDRRQETLNEDFARLDNEGKDAAMAAVRGIASMQAEKSVSRPRSDGAEGAA</sequence>
<reference evidence="4 5" key="1">
    <citation type="journal article" date="2009" name="Stand. Genomic Sci.">
        <title>Complete genome sequence of Slackia heliotrinireducens type strain (RHS 1).</title>
        <authorList>
            <person name="Pukall R."/>
            <person name="Lapidus A."/>
            <person name="Nolan M."/>
            <person name="Copeland A."/>
            <person name="Glavina Del Rio T."/>
            <person name="Lucas S."/>
            <person name="Chen F."/>
            <person name="Tice H."/>
            <person name="Cheng J.F."/>
            <person name="Chertkov O."/>
            <person name="Bruce D."/>
            <person name="Goodwin L."/>
            <person name="Kuske C."/>
            <person name="Brettin T."/>
            <person name="Detter J.C."/>
            <person name="Han C."/>
            <person name="Pitluck S."/>
            <person name="Pati A."/>
            <person name="Mavrommatis K."/>
            <person name="Ivanova N."/>
            <person name="Ovchinnikova G."/>
            <person name="Chen A."/>
            <person name="Palaniappan K."/>
            <person name="Schneider S."/>
            <person name="Rohde M."/>
            <person name="Chain P."/>
            <person name="D'haeseleer P."/>
            <person name="Goker M."/>
            <person name="Bristow J."/>
            <person name="Eisen J.A."/>
            <person name="Markowitz V."/>
            <person name="Kyrpides N.C."/>
            <person name="Klenk H.P."/>
            <person name="Hugenholtz P."/>
        </authorList>
    </citation>
    <scope>NUCLEOTIDE SEQUENCE [LARGE SCALE GENOMIC DNA]</scope>
    <source>
        <strain evidence="5">ATCC 29202 / DSM 20476 / NCTC 11029 / RHS 1</strain>
    </source>
</reference>
<dbReference type="CDD" id="cd00093">
    <property type="entry name" value="HTH_XRE"/>
    <property type="match status" value="1"/>
</dbReference>
<organism evidence="4 5">
    <name type="scientific">Slackia heliotrinireducens (strain ATCC 29202 / DSM 20476 / NCTC 11029 / RHS 1)</name>
    <name type="common">Peptococcus heliotrinreducens</name>
    <dbReference type="NCBI Taxonomy" id="471855"/>
    <lineage>
        <taxon>Bacteria</taxon>
        <taxon>Bacillati</taxon>
        <taxon>Actinomycetota</taxon>
        <taxon>Coriobacteriia</taxon>
        <taxon>Eggerthellales</taxon>
        <taxon>Eggerthellaceae</taxon>
        <taxon>Slackia</taxon>
    </lineage>
</organism>
<dbReference type="KEGG" id="shi:Shel_15940"/>
<keyword evidence="1" id="KW-0238">DNA-binding</keyword>
<dbReference type="Proteomes" id="UP000002026">
    <property type="component" value="Chromosome"/>
</dbReference>
<dbReference type="InterPro" id="IPR001387">
    <property type="entry name" value="Cro/C1-type_HTH"/>
</dbReference>
<dbReference type="PROSITE" id="PS50943">
    <property type="entry name" value="HTH_CROC1"/>
    <property type="match status" value="1"/>
</dbReference>
<dbReference type="SUPFAM" id="SSF47413">
    <property type="entry name" value="lambda repressor-like DNA-binding domains"/>
    <property type="match status" value="1"/>
</dbReference>
<dbReference type="AlphaFoldDB" id="C7N6S8"/>
<feature type="compositionally biased region" description="Basic and acidic residues" evidence="2">
    <location>
        <begin position="106"/>
        <end position="119"/>
    </location>
</feature>
<dbReference type="InterPro" id="IPR010982">
    <property type="entry name" value="Lambda_DNA-bd_dom_sf"/>
</dbReference>
<feature type="region of interest" description="Disordered" evidence="2">
    <location>
        <begin position="100"/>
        <end position="119"/>
    </location>
</feature>
<dbReference type="GO" id="GO:0003677">
    <property type="term" value="F:DNA binding"/>
    <property type="evidence" value="ECO:0007669"/>
    <property type="project" value="UniProtKB-KW"/>
</dbReference>
<evidence type="ECO:0000259" key="3">
    <source>
        <dbReference type="PROSITE" id="PS50943"/>
    </source>
</evidence>
<accession>C7N6S8</accession>
<evidence type="ECO:0000313" key="5">
    <source>
        <dbReference type="Proteomes" id="UP000002026"/>
    </source>
</evidence>
<dbReference type="Pfam" id="PF01381">
    <property type="entry name" value="HTH_3"/>
    <property type="match status" value="1"/>
</dbReference>
<dbReference type="eggNOG" id="COG1476">
    <property type="taxonomic scope" value="Bacteria"/>
</dbReference>
<proteinExistence type="predicted"/>
<dbReference type="HOGENOM" id="CLU_163908_0_0_11"/>
<feature type="domain" description="HTH cro/C1-type" evidence="3">
    <location>
        <begin position="5"/>
        <end position="59"/>
    </location>
</feature>
<dbReference type="Gene3D" id="1.10.260.40">
    <property type="entry name" value="lambda repressor-like DNA-binding domains"/>
    <property type="match status" value="1"/>
</dbReference>
<dbReference type="PANTHER" id="PTHR46558">
    <property type="entry name" value="TRACRIPTIONAL REGULATORY PROTEIN-RELATED-RELATED"/>
    <property type="match status" value="1"/>
</dbReference>
<dbReference type="PANTHER" id="PTHR46558:SF14">
    <property type="entry name" value="HTH-TYPE TRANSCRIPTIONAL REGULATOR ANSR"/>
    <property type="match status" value="1"/>
</dbReference>
<dbReference type="EMBL" id="CP001684">
    <property type="protein sequence ID" value="ACV22613.1"/>
    <property type="molecule type" value="Genomic_DNA"/>
</dbReference>
<dbReference type="SMART" id="SM00530">
    <property type="entry name" value="HTH_XRE"/>
    <property type="match status" value="1"/>
</dbReference>
<protein>
    <submittedName>
        <fullName evidence="4">Predicted transcriptional regulator</fullName>
    </submittedName>
</protein>
<gene>
    <name evidence="4" type="ordered locus">Shel_15940</name>
</gene>
<name>C7N6S8_SLAHD</name>
<evidence type="ECO:0000313" key="4">
    <source>
        <dbReference type="EMBL" id="ACV22613.1"/>
    </source>
</evidence>
<evidence type="ECO:0000256" key="1">
    <source>
        <dbReference type="ARBA" id="ARBA00023125"/>
    </source>
</evidence>
<dbReference type="STRING" id="471855.Shel_15940"/>
<keyword evidence="5" id="KW-1185">Reference proteome</keyword>
<evidence type="ECO:0000256" key="2">
    <source>
        <dbReference type="SAM" id="MobiDB-lite"/>
    </source>
</evidence>
<dbReference type="RefSeq" id="WP_012798715.1">
    <property type="nucleotide sequence ID" value="NC_013165.1"/>
</dbReference>